<dbReference type="InterPro" id="IPR036872">
    <property type="entry name" value="CH_dom_sf"/>
</dbReference>
<feature type="domain" description="Calponin-homology (CH)" evidence="1">
    <location>
        <begin position="160"/>
        <end position="266"/>
    </location>
</feature>
<evidence type="ECO:0000313" key="2">
    <source>
        <dbReference type="EMBL" id="ODV78037.1"/>
    </source>
</evidence>
<dbReference type="InterPro" id="IPR001715">
    <property type="entry name" value="CH_dom"/>
</dbReference>
<dbReference type="GeneID" id="30982089"/>
<dbReference type="PANTHER" id="PTHR11915">
    <property type="entry name" value="SPECTRIN/FILAMIN RELATED CYTOSKELETAL PROTEIN"/>
    <property type="match status" value="1"/>
</dbReference>
<name>A0A1E4SEV0_9ASCO</name>
<sequence>MPLTKEPPSWVQLQNKTMIRWINLKIAHLAPETPQLASAPTSITSWSDLQDGLVLIRLVNQMIFEVLASPRHPMHRTQLYYLKPLYPKPKFRLHKLENLVDVLQFVKMILNINVSGISADNIYDGDHKLILGFVWSLFLFDSAGSFASSSSSSASPPSLVEIKAILLAWINRAVARRGLEISNFNKDWSVEINRPDLVLAAVLQHYNLGVGNLDPHKKLHNLAAVLAYAEDALAVPHLIDIDDFQMLVPDEKCIVSYLIEWFKVLELGGVPEATSSSISTATTATSFDAVVLCVADTVRRKNRYETLGLRFKNRANRVVAQVSADLATLAYLAELGLLEAEIRQVVQAPGYANFAGLNARLDSLLTTLATYTTARAGLVPELAYHNYPELLHHYCAVKASLDEMGLVYCPSIKQLGVDLLSRKLDQLLELDSSMVAVSSKLILAVAATVALALATPLAGTSGAGASSSHELAQLQYVRNQLLAYGDALASDMRCEPTDESSSMPSSWNLTPAVFDQFAAHLAAVPTSASHHDVLKVLRAMVSSEVAPATIDAFMRLIPTKSRALLSASSSSNSISDCDFTLNTSTSSTTSLSDEDDFLFDEVQQKLDSQLSGTGDRVYDVHEFMAKLENGFNI</sequence>
<dbReference type="AlphaFoldDB" id="A0A1E4SEV0"/>
<reference evidence="3" key="1">
    <citation type="submission" date="2016-05" db="EMBL/GenBank/DDBJ databases">
        <title>Comparative genomics of biotechnologically important yeasts.</title>
        <authorList>
            <consortium name="DOE Joint Genome Institute"/>
            <person name="Riley R."/>
            <person name="Haridas S."/>
            <person name="Wolfe K.H."/>
            <person name="Lopes M.R."/>
            <person name="Hittinger C.T."/>
            <person name="Goker M."/>
            <person name="Salamov A."/>
            <person name="Wisecaver J."/>
            <person name="Long T.M."/>
            <person name="Aerts A.L."/>
            <person name="Barry K."/>
            <person name="Choi C."/>
            <person name="Clum A."/>
            <person name="Coughlan A.Y."/>
            <person name="Deshpande S."/>
            <person name="Douglass A.P."/>
            <person name="Hanson S.J."/>
            <person name="Klenk H.-P."/>
            <person name="Labutti K."/>
            <person name="Lapidus A."/>
            <person name="Lindquist E."/>
            <person name="Lipzen A."/>
            <person name="Meier-Kolthoff J.P."/>
            <person name="Ohm R.A."/>
            <person name="Otillar R.P."/>
            <person name="Pangilinan J."/>
            <person name="Peng Y."/>
            <person name="Rokas A."/>
            <person name="Rosa C.A."/>
            <person name="Scheuner C."/>
            <person name="Sibirny A.A."/>
            <person name="Slot J.C."/>
            <person name="Stielow J.B."/>
            <person name="Sun H."/>
            <person name="Kurtzman C.P."/>
            <person name="Blackwell M."/>
            <person name="Grigoriev I.V."/>
            <person name="Jeffries T.W."/>
        </authorList>
    </citation>
    <scope>NUCLEOTIDE SEQUENCE [LARGE SCALE GENOMIC DNA]</scope>
    <source>
        <strain evidence="3">NRRL Y-17324</strain>
    </source>
</reference>
<dbReference type="RefSeq" id="XP_020063159.1">
    <property type="nucleotide sequence ID" value="XM_020207952.1"/>
</dbReference>
<dbReference type="PROSITE" id="PS50021">
    <property type="entry name" value="CH"/>
    <property type="match status" value="2"/>
</dbReference>
<dbReference type="SUPFAM" id="SSF47576">
    <property type="entry name" value="Calponin-homology domain, CH-domain"/>
    <property type="match status" value="1"/>
</dbReference>
<feature type="domain" description="Calponin-homology (CH)" evidence="1">
    <location>
        <begin position="12"/>
        <end position="142"/>
    </location>
</feature>
<dbReference type="Pfam" id="PF00307">
    <property type="entry name" value="CH"/>
    <property type="match status" value="1"/>
</dbReference>
<evidence type="ECO:0000313" key="3">
    <source>
        <dbReference type="Proteomes" id="UP000094285"/>
    </source>
</evidence>
<dbReference type="Gene3D" id="1.10.418.10">
    <property type="entry name" value="Calponin-like domain"/>
    <property type="match status" value="2"/>
</dbReference>
<dbReference type="SMART" id="SM00033">
    <property type="entry name" value="CH"/>
    <property type="match status" value="2"/>
</dbReference>
<evidence type="ECO:0000259" key="1">
    <source>
        <dbReference type="PROSITE" id="PS50021"/>
    </source>
</evidence>
<dbReference type="EMBL" id="KV453914">
    <property type="protein sequence ID" value="ODV78037.1"/>
    <property type="molecule type" value="Genomic_DNA"/>
</dbReference>
<organism evidence="2 3">
    <name type="scientific">Suhomyces tanzawaensis NRRL Y-17324</name>
    <dbReference type="NCBI Taxonomy" id="984487"/>
    <lineage>
        <taxon>Eukaryota</taxon>
        <taxon>Fungi</taxon>
        <taxon>Dikarya</taxon>
        <taxon>Ascomycota</taxon>
        <taxon>Saccharomycotina</taxon>
        <taxon>Pichiomycetes</taxon>
        <taxon>Debaryomycetaceae</taxon>
        <taxon>Suhomyces</taxon>
    </lineage>
</organism>
<dbReference type="STRING" id="984487.A0A1E4SEV0"/>
<proteinExistence type="predicted"/>
<dbReference type="OrthoDB" id="10017054at2759"/>
<gene>
    <name evidence="2" type="ORF">CANTADRAFT_26990</name>
</gene>
<keyword evidence="3" id="KW-1185">Reference proteome</keyword>
<protein>
    <recommendedName>
        <fullName evidence="1">Calponin-homology (CH) domain-containing protein</fullName>
    </recommendedName>
</protein>
<dbReference type="GO" id="GO:0007010">
    <property type="term" value="P:cytoskeleton organization"/>
    <property type="evidence" value="ECO:0007669"/>
    <property type="project" value="UniProtKB-ARBA"/>
</dbReference>
<dbReference type="Proteomes" id="UP000094285">
    <property type="component" value="Unassembled WGS sequence"/>
</dbReference>
<accession>A0A1E4SEV0</accession>